<comment type="caution">
    <text evidence="2">The sequence shown here is derived from an EMBL/GenBank/DDBJ whole genome shotgun (WGS) entry which is preliminary data.</text>
</comment>
<evidence type="ECO:0000256" key="1">
    <source>
        <dbReference type="SAM" id="MobiDB-lite"/>
    </source>
</evidence>
<evidence type="ECO:0008006" key="4">
    <source>
        <dbReference type="Google" id="ProtNLM"/>
    </source>
</evidence>
<dbReference type="Proteomes" id="UP001239445">
    <property type="component" value="Unassembled WGS sequence"/>
</dbReference>
<evidence type="ECO:0000313" key="2">
    <source>
        <dbReference type="EMBL" id="KAK1760934.1"/>
    </source>
</evidence>
<name>A0AAJ0FGF2_9PEZI</name>
<reference evidence="2" key="1">
    <citation type="submission" date="2023-06" db="EMBL/GenBank/DDBJ databases">
        <title>Genome-scale phylogeny and comparative genomics of the fungal order Sordariales.</title>
        <authorList>
            <consortium name="Lawrence Berkeley National Laboratory"/>
            <person name="Hensen N."/>
            <person name="Bonometti L."/>
            <person name="Westerberg I."/>
            <person name="Brannstrom I.O."/>
            <person name="Guillou S."/>
            <person name="Cros-Aarteil S."/>
            <person name="Calhoun S."/>
            <person name="Haridas S."/>
            <person name="Kuo A."/>
            <person name="Mondo S."/>
            <person name="Pangilinan J."/>
            <person name="Riley R."/>
            <person name="Labutti K."/>
            <person name="Andreopoulos B."/>
            <person name="Lipzen A."/>
            <person name="Chen C."/>
            <person name="Yanf M."/>
            <person name="Daum C."/>
            <person name="Ng V."/>
            <person name="Clum A."/>
            <person name="Steindorff A."/>
            <person name="Ohm R."/>
            <person name="Martin F."/>
            <person name="Silar P."/>
            <person name="Natvig D."/>
            <person name="Lalanne C."/>
            <person name="Gautier V."/>
            <person name="Ament-Velasquez S.L."/>
            <person name="Kruys A."/>
            <person name="Hutchinson M.I."/>
            <person name="Powell A.J."/>
            <person name="Barry K."/>
            <person name="Miller A.N."/>
            <person name="Grigoriev I.V."/>
            <person name="Debuchy R."/>
            <person name="Gladieux P."/>
            <person name="Thoren M.H."/>
            <person name="Johannesson H."/>
        </authorList>
    </citation>
    <scope>NUCLEOTIDE SEQUENCE</scope>
    <source>
        <strain evidence="2">PSN4</strain>
    </source>
</reference>
<accession>A0AAJ0FGF2</accession>
<proteinExistence type="predicted"/>
<protein>
    <recommendedName>
        <fullName evidence="4">Pentatricopeptide repeat domain-containing protein</fullName>
    </recommendedName>
</protein>
<keyword evidence="3" id="KW-1185">Reference proteome</keyword>
<organism evidence="2 3">
    <name type="scientific">Echria macrotheca</name>
    <dbReference type="NCBI Taxonomy" id="438768"/>
    <lineage>
        <taxon>Eukaryota</taxon>
        <taxon>Fungi</taxon>
        <taxon>Dikarya</taxon>
        <taxon>Ascomycota</taxon>
        <taxon>Pezizomycotina</taxon>
        <taxon>Sordariomycetes</taxon>
        <taxon>Sordariomycetidae</taxon>
        <taxon>Sordariales</taxon>
        <taxon>Schizotheciaceae</taxon>
        <taxon>Echria</taxon>
    </lineage>
</organism>
<dbReference type="EMBL" id="MU839827">
    <property type="protein sequence ID" value="KAK1760934.1"/>
    <property type="molecule type" value="Genomic_DNA"/>
</dbReference>
<sequence>MRMVASPFRRFLLSRLSRVSRLPPTGRVAANHRELSGSFARFDANTRARAFYSTTAAHPISTDRFGITEPIDEDDSTLRHEVSSTALPEWPGDGHPLRYGKWNSLRVDEQRLVFESDVLVLDPRHPRLVDLKENRNDFNLWMCILDYRWQRDGLRGIGDVMEGLVARGCLFKAKSGAAKRFWGKILKYATLDKDILDNVWAYAQWLYDNHGARWPGLYSGILAPLVREGREGDVLRWNLRLSPNFGVDSDEFGDLLKQFVTERRHNTQRILQTLYRTSLHRDLYDRLIPYLYDSGSSQLARSWRAVLISHNDLPRAASSRPFLRFLAAYLPHEKLEPREIEVAGLELNPGLEPQKTAVPPELRSRSAPIQIPELMDEMPPRTRRKSYNDELGAKYLASTWLSLDFAINSLHLLGVTTVGPLTLQSLSLREENAQGIHKRIEQMEILGIRIGDSSYSQAIRCWAAAENDGMLSDLIHSDIHPDVFDDLELERAALVSAVLEGTWDRYELILNLRLSVAADLARAVSNRLVAVALEIGDKPRTLRFLDMMIDREIQLLESTVDIISSHIPQSFSPNSVEVPEDIGFYACLCSLMLHLRFPPSSGALQTVLLQLSRTGRFDELYHLAKDITSYYAIFLGGGYPKMRVHKSDVPGIARETGAGRFQLLPRDLDWRDPFHPFRLIFTPYLLRHIVLRAFGYKTYVDQAQPKSLHFTDGIRLLSMLRRIGPPFIPINQVELRRFVTSTLAEAPWDLRPLCPPRVCNHIRRLERRRFRVRVAKILVDRAWGEELLPRPGRLVRELRHHINERRAAAIQLKKRLRRKDRASEQGAVPDNDEFTGKTVTHD</sequence>
<gene>
    <name evidence="2" type="ORF">QBC47DRAFT_368643</name>
</gene>
<evidence type="ECO:0000313" key="3">
    <source>
        <dbReference type="Proteomes" id="UP001239445"/>
    </source>
</evidence>
<feature type="region of interest" description="Disordered" evidence="1">
    <location>
        <begin position="815"/>
        <end position="842"/>
    </location>
</feature>
<dbReference type="AlphaFoldDB" id="A0AAJ0FGF2"/>